<dbReference type="SUPFAM" id="SSF56300">
    <property type="entry name" value="Metallo-dependent phosphatases"/>
    <property type="match status" value="1"/>
</dbReference>
<accession>G0V6V2</accession>
<dbReference type="Proteomes" id="UP000001640">
    <property type="component" value="Chromosome 1"/>
</dbReference>
<dbReference type="OMA" id="DWNRNTF"/>
<dbReference type="Pfam" id="PF00149">
    <property type="entry name" value="Metallophos"/>
    <property type="match status" value="1"/>
</dbReference>
<dbReference type="InParanoid" id="G0V6V2"/>
<dbReference type="SUPFAM" id="SSF55816">
    <property type="entry name" value="5'-nucleotidase (syn. UDP-sugar hydrolase), C-terminal domain"/>
    <property type="match status" value="1"/>
</dbReference>
<keyword evidence="1" id="KW-0732">Signal</keyword>
<dbReference type="RefSeq" id="XP_003673581.1">
    <property type="nucleotide sequence ID" value="XM_003673533.1"/>
</dbReference>
<evidence type="ECO:0000313" key="5">
    <source>
        <dbReference type="Proteomes" id="UP000001640"/>
    </source>
</evidence>
<dbReference type="FunCoup" id="G0V6V2">
    <property type="interactions" value="36"/>
</dbReference>
<dbReference type="OrthoDB" id="7722975at2759"/>
<reference evidence="4 5" key="1">
    <citation type="journal article" date="2011" name="Proc. Natl. Acad. Sci. U.S.A.">
        <title>Evolutionary erosion of yeast sex chromosomes by mating-type switching accidents.</title>
        <authorList>
            <person name="Gordon J.L."/>
            <person name="Armisen D."/>
            <person name="Proux-Wera E."/>
            <person name="Oheigeartaigh S.S."/>
            <person name="Byrne K.P."/>
            <person name="Wolfe K.H."/>
        </authorList>
    </citation>
    <scope>NUCLEOTIDE SEQUENCE [LARGE SCALE GENOMIC DNA]</scope>
    <source>
        <strain evidence="5">ATCC 76901 / BCRC 22586 / CBS 4309 / NBRC 1992 / NRRL Y-12630</strain>
    </source>
</reference>
<reference key="2">
    <citation type="submission" date="2011-08" db="EMBL/GenBank/DDBJ databases">
        <title>Genome sequence of Naumovozyma castellii.</title>
        <authorList>
            <person name="Gordon J.L."/>
            <person name="Armisen D."/>
            <person name="Proux-Wera E."/>
            <person name="OhEigeartaigh S.S."/>
            <person name="Byrne K.P."/>
            <person name="Wolfe K.H."/>
        </authorList>
    </citation>
    <scope>NUCLEOTIDE SEQUENCE</scope>
    <source>
        <strain>Type strain:CBS 4309</strain>
    </source>
</reference>
<dbReference type="Gene3D" id="3.60.21.10">
    <property type="match status" value="1"/>
</dbReference>
<dbReference type="InterPro" id="IPR014485">
    <property type="entry name" value="Pesterase_C1039"/>
</dbReference>
<dbReference type="GO" id="GO:0005576">
    <property type="term" value="C:extracellular region"/>
    <property type="evidence" value="ECO:0007669"/>
    <property type="project" value="EnsemblFungi"/>
</dbReference>
<feature type="domain" description="Calcineurin-like phosphoesterase" evidence="2">
    <location>
        <begin position="40"/>
        <end position="272"/>
    </location>
</feature>
<dbReference type="InterPro" id="IPR029052">
    <property type="entry name" value="Metallo-depent_PP-like"/>
</dbReference>
<dbReference type="HOGENOM" id="CLU_019028_0_0_1"/>
<gene>
    <name evidence="4" type="primary">NCAS0A06400</name>
    <name evidence="4" type="ordered locus">NCAS_0A06400</name>
</gene>
<dbReference type="eggNOG" id="KOG4419">
    <property type="taxonomic scope" value="Eukaryota"/>
</dbReference>
<dbReference type="InterPro" id="IPR036907">
    <property type="entry name" value="5'-Nucleotdase_C_sf"/>
</dbReference>
<dbReference type="InterPro" id="IPR053828">
    <property type="entry name" value="Nucleosidase_C"/>
</dbReference>
<dbReference type="Gene3D" id="3.90.780.10">
    <property type="entry name" value="5'-Nucleotidase, C-terminal domain"/>
    <property type="match status" value="2"/>
</dbReference>
<organism evidence="4 5">
    <name type="scientific">Naumovozyma castellii</name>
    <name type="common">Yeast</name>
    <name type="synonym">Saccharomyces castellii</name>
    <dbReference type="NCBI Taxonomy" id="27288"/>
    <lineage>
        <taxon>Eukaryota</taxon>
        <taxon>Fungi</taxon>
        <taxon>Dikarya</taxon>
        <taxon>Ascomycota</taxon>
        <taxon>Saccharomycotina</taxon>
        <taxon>Saccharomycetes</taxon>
        <taxon>Saccharomycetales</taxon>
        <taxon>Saccharomycetaceae</taxon>
        <taxon>Naumovozyma</taxon>
    </lineage>
</organism>
<dbReference type="GO" id="GO:0005829">
    <property type="term" value="C:cytosol"/>
    <property type="evidence" value="ECO:0007669"/>
    <property type="project" value="EnsemblFungi"/>
</dbReference>
<dbReference type="GO" id="GO:0019677">
    <property type="term" value="P:NAD+ catabolic process"/>
    <property type="evidence" value="ECO:0007669"/>
    <property type="project" value="EnsemblFungi"/>
</dbReference>
<dbReference type="EMBL" id="HE576752">
    <property type="protein sequence ID" value="CCC67198.1"/>
    <property type="molecule type" value="Genomic_DNA"/>
</dbReference>
<proteinExistence type="predicted"/>
<dbReference type="PANTHER" id="PTHR11575:SF22">
    <property type="entry name" value="ADL392WP"/>
    <property type="match status" value="1"/>
</dbReference>
<sequence>MKLASVLTFYATVSTAFLLPERYFDIGVNKIRSLKVGELNFLHTTDTHGWLGSHLVQPDFDADWGDFISFVDLFKKNRLTNKQDLLVIDTGDKRDGNGLSDATSPSGIATTALFNEQDYDLLTLGNHELYNPANTEVEYYSTAMSHKFKNKYVCSNVDFVKEDGTIVPFGNKYLYLETPKNKIRILTLSFIFHFQKANQRARVTSPIEEIMTRDWFKEMLERHPENELDMLLIFGHVPITDHENHELEQVHEYLRKFYPNIIIQYFGGHSHIRDFVILDDKSSCLQSGRYSETVGFLSIDNVKSEKPSFFRRYINFSKRSFKFHSHAKSLDTHKGKHVSSKVECLRKSLGLNKVIGFVSKTYYMAARQIDSEENVYHMLVNKVLPRLKPDIDISSVSRFITINTGAVRYDLFKGPFTKDSEYIVLPFPNKWLYLEVPLYLAMQVEEYLNHRPSIASLGPPQSFALSRPDSCPLVNDPSLSEGYVTRDDFGCNGDDTPRNSQNTYKIPSVVQLREILPSTQPNDNVHFIFYSFVQSDIIQALNSLLIENNITDKAYDATDCKAYGGKSTQELLRDYIHESTEGYLT</sequence>
<dbReference type="GO" id="GO:0016787">
    <property type="term" value="F:hydrolase activity"/>
    <property type="evidence" value="ECO:0007669"/>
    <property type="project" value="InterPro"/>
</dbReference>
<evidence type="ECO:0000259" key="2">
    <source>
        <dbReference type="Pfam" id="PF00149"/>
    </source>
</evidence>
<dbReference type="Pfam" id="PF21953">
    <property type="entry name" value="NadN_nucleosid_C"/>
    <property type="match status" value="1"/>
</dbReference>
<dbReference type="InterPro" id="IPR006179">
    <property type="entry name" value="5_nucleotidase/apyrase"/>
</dbReference>
<protein>
    <submittedName>
        <fullName evidence="4">Uncharacterized protein</fullName>
    </submittedName>
</protein>
<dbReference type="KEGG" id="ncs:NCAS_0A06400"/>
<dbReference type="FunFam" id="3.60.21.10:FF:000043">
    <property type="entry name" value="Ser/Thr protein phosphatase family"/>
    <property type="match status" value="1"/>
</dbReference>
<evidence type="ECO:0000256" key="1">
    <source>
        <dbReference type="SAM" id="SignalP"/>
    </source>
</evidence>
<dbReference type="InterPro" id="IPR004843">
    <property type="entry name" value="Calcineurin-like_PHP"/>
</dbReference>
<dbReference type="STRING" id="1064592.G0V6V2"/>
<dbReference type="GeneID" id="96900679"/>
<feature type="signal peptide" evidence="1">
    <location>
        <begin position="1"/>
        <end position="16"/>
    </location>
</feature>
<dbReference type="AlphaFoldDB" id="G0V6V2"/>
<evidence type="ECO:0000259" key="3">
    <source>
        <dbReference type="Pfam" id="PF21953"/>
    </source>
</evidence>
<dbReference type="PIRSF" id="PIRSF017316">
    <property type="entry name" value="Pesterase_C1039"/>
    <property type="match status" value="1"/>
</dbReference>
<feature type="domain" description="Putative 5'-nucleotidase C-terminal" evidence="3">
    <location>
        <begin position="361"/>
        <end position="538"/>
    </location>
</feature>
<dbReference type="PANTHER" id="PTHR11575">
    <property type="entry name" value="5'-NUCLEOTIDASE-RELATED"/>
    <property type="match status" value="1"/>
</dbReference>
<feature type="chain" id="PRO_5003410617" evidence="1">
    <location>
        <begin position="17"/>
        <end position="585"/>
    </location>
</feature>
<keyword evidence="5" id="KW-1185">Reference proteome</keyword>
<name>G0V6V2_NAUCA</name>
<evidence type="ECO:0000313" key="4">
    <source>
        <dbReference type="EMBL" id="CCC67198.1"/>
    </source>
</evidence>